<dbReference type="PANTHER" id="PTHR30121">
    <property type="entry name" value="UNCHARACTERIZED PROTEIN YJGR-RELATED"/>
    <property type="match status" value="1"/>
</dbReference>
<sequence>MNTPDARDAAAFFQEEIGLVDGSMDATTRRFSILLRDDAIVQLDDLVEVSQPLPDGRTLAHYAIVMEGFGRIEGAQMPADTRRIAGDKTMPGETVRRVEVQVLRTVPELWLPPAPGSVVRRAVGVHRANALFLDQMEQKLPVGLDQSGQPVYADWSFMNGEKGGHISISGISGVATKTSYALFLLYMLFETEQGRQLLGHWAPQTRALVLSVKGEDALHLDRPNARFNSMPGAAEAWHSLGVGDPGGFQRVRLYAPRSAGAKPGALATDVKSRPAADLVTYGWSPEVFIRKGLLKFCFSEAADARSQVPYVEQRVRVQLSRWAYPVEGEPGAVVLCEPDDSPSFNLERIAEMRRPRRRADAGRPVRSFSDLVDFLTGILAPDDGQGPRPGWTAGVQEGTVQAFLRRLYAQVPRLGHLISTGVESIELEEPITVVDIHSLHDDAQRFVVGSLLSEIFESKQGQGREPLRFVVLDELNKYAPREGSSPIKEILVDIAQRGRSLGVLLIGAQQSASQVEPGLISNAALKVVGRLDAGEADTYRFLSSELRERAARFLPGTMVLDQPLIPAPLPIHFPFPAFATSVGEDAGLTGEKRAEAEADAFARVMRSST</sequence>
<gene>
    <name evidence="1" type="ORF">JF922_11005</name>
</gene>
<accession>A0A934K292</accession>
<dbReference type="RefSeq" id="WP_338201733.1">
    <property type="nucleotide sequence ID" value="NZ_JAEKNR010000118.1"/>
</dbReference>
<dbReference type="GO" id="GO:0005524">
    <property type="term" value="F:ATP binding"/>
    <property type="evidence" value="ECO:0007669"/>
    <property type="project" value="UniProtKB-KW"/>
</dbReference>
<name>A0A934K292_9BACT</name>
<proteinExistence type="predicted"/>
<dbReference type="AlphaFoldDB" id="A0A934K292"/>
<dbReference type="SUPFAM" id="SSF52540">
    <property type="entry name" value="P-loop containing nucleoside triphosphate hydrolases"/>
    <property type="match status" value="1"/>
</dbReference>
<comment type="caution">
    <text evidence="1">The sequence shown here is derived from an EMBL/GenBank/DDBJ whole genome shotgun (WGS) entry which is preliminary data.</text>
</comment>
<keyword evidence="1" id="KW-0547">Nucleotide-binding</keyword>
<dbReference type="Proteomes" id="UP000612893">
    <property type="component" value="Unassembled WGS sequence"/>
</dbReference>
<organism evidence="1 2">
    <name type="scientific">Candidatus Nephthysia bennettiae</name>
    <dbReference type="NCBI Taxonomy" id="3127016"/>
    <lineage>
        <taxon>Bacteria</taxon>
        <taxon>Bacillati</taxon>
        <taxon>Candidatus Dormiibacterota</taxon>
        <taxon>Candidatus Dormibacteria</taxon>
        <taxon>Candidatus Dormibacterales</taxon>
        <taxon>Candidatus Dormibacteraceae</taxon>
        <taxon>Candidatus Nephthysia</taxon>
    </lineage>
</organism>
<dbReference type="PANTHER" id="PTHR30121:SF6">
    <property type="entry name" value="SLR6007 PROTEIN"/>
    <property type="match status" value="1"/>
</dbReference>
<dbReference type="Gene3D" id="3.40.50.300">
    <property type="entry name" value="P-loop containing nucleotide triphosphate hydrolases"/>
    <property type="match status" value="1"/>
</dbReference>
<dbReference type="InterPro" id="IPR027417">
    <property type="entry name" value="P-loop_NTPase"/>
</dbReference>
<keyword evidence="2" id="KW-1185">Reference proteome</keyword>
<reference evidence="1" key="1">
    <citation type="submission" date="2020-10" db="EMBL/GenBank/DDBJ databases">
        <title>Ca. Dormibacterota MAGs.</title>
        <authorList>
            <person name="Montgomery K."/>
        </authorList>
    </citation>
    <scope>NUCLEOTIDE SEQUENCE [LARGE SCALE GENOMIC DNA]</scope>
    <source>
        <strain evidence="1">SC8812_S17_10</strain>
    </source>
</reference>
<protein>
    <submittedName>
        <fullName evidence="1">ATP-binding protein</fullName>
    </submittedName>
</protein>
<dbReference type="InterPro" id="IPR051162">
    <property type="entry name" value="T4SS_component"/>
</dbReference>
<dbReference type="EMBL" id="JAEKNR010000118">
    <property type="protein sequence ID" value="MBJ7598599.1"/>
    <property type="molecule type" value="Genomic_DNA"/>
</dbReference>
<evidence type="ECO:0000313" key="2">
    <source>
        <dbReference type="Proteomes" id="UP000612893"/>
    </source>
</evidence>
<evidence type="ECO:0000313" key="1">
    <source>
        <dbReference type="EMBL" id="MBJ7598599.1"/>
    </source>
</evidence>
<keyword evidence="1" id="KW-0067">ATP-binding</keyword>